<feature type="compositionally biased region" description="Low complexity" evidence="1">
    <location>
        <begin position="589"/>
        <end position="606"/>
    </location>
</feature>
<feature type="compositionally biased region" description="Polar residues" evidence="1">
    <location>
        <begin position="1"/>
        <end position="10"/>
    </location>
</feature>
<feature type="region of interest" description="Disordered" evidence="1">
    <location>
        <begin position="1"/>
        <end position="223"/>
    </location>
</feature>
<accession>A0A9Q1DBY6</accession>
<feature type="compositionally biased region" description="Basic and acidic residues" evidence="1">
    <location>
        <begin position="678"/>
        <end position="691"/>
    </location>
</feature>
<feature type="region of interest" description="Disordered" evidence="1">
    <location>
        <begin position="830"/>
        <end position="892"/>
    </location>
</feature>
<dbReference type="PANTHER" id="PTHR15016:SF6">
    <property type="entry name" value="BREAST CARCINOMA-AMPLIFIED SEQUENCE 1"/>
    <property type="match status" value="1"/>
</dbReference>
<evidence type="ECO:0008006" key="4">
    <source>
        <dbReference type="Google" id="ProtNLM"/>
    </source>
</evidence>
<feature type="compositionally biased region" description="Basic and acidic residues" evidence="1">
    <location>
        <begin position="343"/>
        <end position="352"/>
    </location>
</feature>
<name>A0A9Q1DBY6_CONCO</name>
<feature type="compositionally biased region" description="Polar residues" evidence="1">
    <location>
        <begin position="840"/>
        <end position="854"/>
    </location>
</feature>
<dbReference type="Proteomes" id="UP001152803">
    <property type="component" value="Unassembled WGS sequence"/>
</dbReference>
<feature type="region of interest" description="Disordered" evidence="1">
    <location>
        <begin position="620"/>
        <end position="752"/>
    </location>
</feature>
<feature type="compositionally biased region" description="Basic and acidic residues" evidence="1">
    <location>
        <begin position="250"/>
        <end position="259"/>
    </location>
</feature>
<reference evidence="2" key="1">
    <citation type="journal article" date="2023" name="Science">
        <title>Genome structures resolve the early diversification of teleost fishes.</title>
        <authorList>
            <person name="Parey E."/>
            <person name="Louis A."/>
            <person name="Montfort J."/>
            <person name="Bouchez O."/>
            <person name="Roques C."/>
            <person name="Iampietro C."/>
            <person name="Lluch J."/>
            <person name="Castinel A."/>
            <person name="Donnadieu C."/>
            <person name="Desvignes T."/>
            <person name="Floi Bucao C."/>
            <person name="Jouanno E."/>
            <person name="Wen M."/>
            <person name="Mejri S."/>
            <person name="Dirks R."/>
            <person name="Jansen H."/>
            <person name="Henkel C."/>
            <person name="Chen W.J."/>
            <person name="Zahm M."/>
            <person name="Cabau C."/>
            <person name="Klopp C."/>
            <person name="Thompson A.W."/>
            <person name="Robinson-Rechavi M."/>
            <person name="Braasch I."/>
            <person name="Lecointre G."/>
            <person name="Bobe J."/>
            <person name="Postlethwait J.H."/>
            <person name="Berthelot C."/>
            <person name="Roest Crollius H."/>
            <person name="Guiguen Y."/>
        </authorList>
    </citation>
    <scope>NUCLEOTIDE SEQUENCE</scope>
    <source>
        <strain evidence="2">Concon-B</strain>
    </source>
</reference>
<feature type="compositionally biased region" description="Polar residues" evidence="1">
    <location>
        <begin position="64"/>
        <end position="73"/>
    </location>
</feature>
<feature type="compositionally biased region" description="Polar residues" evidence="1">
    <location>
        <begin position="499"/>
        <end position="513"/>
    </location>
</feature>
<dbReference type="GO" id="GO:0042552">
    <property type="term" value="P:myelination"/>
    <property type="evidence" value="ECO:0007669"/>
    <property type="project" value="TreeGrafter"/>
</dbReference>
<feature type="compositionally biased region" description="Basic and acidic residues" evidence="1">
    <location>
        <begin position="157"/>
        <end position="169"/>
    </location>
</feature>
<comment type="caution">
    <text evidence="2">The sequence shown here is derived from an EMBL/GenBank/DDBJ whole genome shotgun (WGS) entry which is preliminary data.</text>
</comment>
<organism evidence="2 3">
    <name type="scientific">Conger conger</name>
    <name type="common">Conger eel</name>
    <name type="synonym">Muraena conger</name>
    <dbReference type="NCBI Taxonomy" id="82655"/>
    <lineage>
        <taxon>Eukaryota</taxon>
        <taxon>Metazoa</taxon>
        <taxon>Chordata</taxon>
        <taxon>Craniata</taxon>
        <taxon>Vertebrata</taxon>
        <taxon>Euteleostomi</taxon>
        <taxon>Actinopterygii</taxon>
        <taxon>Neopterygii</taxon>
        <taxon>Teleostei</taxon>
        <taxon>Anguilliformes</taxon>
        <taxon>Congridae</taxon>
        <taxon>Conger</taxon>
    </lineage>
</organism>
<feature type="region of interest" description="Disordered" evidence="1">
    <location>
        <begin position="331"/>
        <end position="352"/>
    </location>
</feature>
<feature type="compositionally biased region" description="Basic and acidic residues" evidence="1">
    <location>
        <begin position="572"/>
        <end position="586"/>
    </location>
</feature>
<dbReference type="InterPro" id="IPR026115">
    <property type="entry name" value="NABC1"/>
</dbReference>
<dbReference type="OrthoDB" id="8962384at2759"/>
<feature type="compositionally biased region" description="Polar residues" evidence="1">
    <location>
        <begin position="21"/>
        <end position="44"/>
    </location>
</feature>
<keyword evidence="3" id="KW-1185">Reference proteome</keyword>
<feature type="compositionally biased region" description="Pro residues" evidence="1">
    <location>
        <begin position="647"/>
        <end position="658"/>
    </location>
</feature>
<feature type="region of interest" description="Disordered" evidence="1">
    <location>
        <begin position="461"/>
        <end position="606"/>
    </location>
</feature>
<evidence type="ECO:0000256" key="1">
    <source>
        <dbReference type="SAM" id="MobiDB-lite"/>
    </source>
</evidence>
<gene>
    <name evidence="2" type="ORF">COCON_G00146870</name>
</gene>
<protein>
    <recommendedName>
        <fullName evidence="4">Breast carcinoma-amplified sequence 1</fullName>
    </recommendedName>
</protein>
<dbReference type="PANTHER" id="PTHR15016">
    <property type="entry name" value="BREAST CARCINOMA-AMPLIFIED SEQUENCE 1"/>
    <property type="match status" value="1"/>
</dbReference>
<dbReference type="EMBL" id="JAFJMO010000010">
    <property type="protein sequence ID" value="KAJ8265588.1"/>
    <property type="molecule type" value="Genomic_DNA"/>
</dbReference>
<feature type="compositionally biased region" description="Basic and acidic residues" evidence="1">
    <location>
        <begin position="659"/>
        <end position="669"/>
    </location>
</feature>
<evidence type="ECO:0000313" key="3">
    <source>
        <dbReference type="Proteomes" id="UP001152803"/>
    </source>
</evidence>
<evidence type="ECO:0000313" key="2">
    <source>
        <dbReference type="EMBL" id="KAJ8265588.1"/>
    </source>
</evidence>
<feature type="region of interest" description="Disordered" evidence="1">
    <location>
        <begin position="236"/>
        <end position="259"/>
    </location>
</feature>
<sequence length="892" mass="95487">MKASFQSQHNVLGKGIKDSLRASSKMGNQESQVEPANAKLQNGAANGHANIPSEDTGETVPSEAASNKLQQSGELPCLSTKEASPPSINEVDGGRDITKGTPPAPKSDVLLSLSLSPSTDAPKEPSDPPVSIEVSVKEEASLQFLKSAPETPTESDSTPKEEEKVEKKGFFKNVFKKKNKNEIEDENKPTVVECDSPPEDQAPSIEAEVLTNGVHSEPSDPPVSIEVSVKEEASLQFLKSAPETPTESDSTPKEEEKVEKKGFFKNVFKKKNKNEIEDENKPTVVECDSPPEDQAPSIEAEVLANGIHSEPSDPPVSIEVSVKEEASLQFLKSVPETPTESDSTPKEEEKVEKGGFFKNVFKKKNKNEIEDENKPTVVECDSPPEDQEPSIEAEIVTNDVHSEPSDPPVSIDVSVEEEASLHLLNSVLETATVSDSTPKEEEKVGKRGFFKKVFKKKNKHGIENEPTVECNSPPDDQDPSIEAEVLTNGVHSEPCDVDGTTTVGTASEGQLPNGTPAGGEALKVSGETVHQVDTEEQDSGAEDSPVMNFFKTLVTPSKAPKDEGAPPAVPVEEVKVSEEPEPKTRGETSPVSPAASPSMAEPKAPATVKISVVSPFSKLFKSKQSSKGAQPETTTKEVDASMATKAPKPPPPPPPPEPPKLEVKVDLEAKALNSAQKEAPKDAVKEPEAASKQKPAKGSPFLKLFHPKEEEKQDEEPQPVEEEVTEMDSKAKAADVQITPGQSPKSEKKSGKSNLLFRLKPLVLQSLQVPAVPVCSHSVPASSATATPDTKAKEATSVVVPTVTTVTTQAIVVEPRPAAEAEKMRIVRQEAAPADGKSVSGASQSGEDGTSSLTRKLEKRNSIHMFFKSLAPKRQSEAGVQTDPVTIIYPAK</sequence>
<feature type="compositionally biased region" description="Acidic residues" evidence="1">
    <location>
        <begin position="712"/>
        <end position="726"/>
    </location>
</feature>
<proteinExistence type="predicted"/>
<dbReference type="AlphaFoldDB" id="A0A9Q1DBY6"/>